<keyword evidence="3" id="KW-0058">Aromatic hydrocarbons catabolism</keyword>
<comment type="similarity">
    <text evidence="1 3">Belongs to the acetaldehyde dehydrogenase family.</text>
</comment>
<feature type="binding site" evidence="3">
    <location>
        <begin position="197"/>
        <end position="205"/>
    </location>
    <ligand>
        <name>NAD(+)</name>
        <dbReference type="ChEBI" id="CHEBI:57540"/>
    </ligand>
</feature>
<dbReference type="InterPro" id="IPR000534">
    <property type="entry name" value="Semialdehyde_DH_NAD-bd"/>
</dbReference>
<dbReference type="InterPro" id="IPR015426">
    <property type="entry name" value="Acetylaldehyde_DH_C"/>
</dbReference>
<dbReference type="HAMAP" id="MF_01657">
    <property type="entry name" value="Ac_ald_DH_ac"/>
    <property type="match status" value="1"/>
</dbReference>
<dbReference type="InterPro" id="IPR036291">
    <property type="entry name" value="NAD(P)-bd_dom_sf"/>
</dbReference>
<evidence type="ECO:0000256" key="1">
    <source>
        <dbReference type="ARBA" id="ARBA00009244"/>
    </source>
</evidence>
<feature type="domain" description="Semialdehyde dehydrogenase NAD-binding" evidence="4">
    <location>
        <begin position="44"/>
        <end position="157"/>
    </location>
</feature>
<dbReference type="Gene3D" id="3.30.360.10">
    <property type="entry name" value="Dihydrodipicolinate Reductase, domain 2"/>
    <property type="match status" value="1"/>
</dbReference>
<keyword evidence="3 5" id="KW-0560">Oxidoreductase</keyword>
<dbReference type="NCBIfam" id="TIGR03215">
    <property type="entry name" value="ac_ald_DH_ac"/>
    <property type="match status" value="1"/>
</dbReference>
<dbReference type="Pfam" id="PF01488">
    <property type="entry name" value="Shikimate_DH"/>
    <property type="match status" value="1"/>
</dbReference>
<name>A0ABV5AYV9_9BACL</name>
<feature type="active site" description="Acyl-thioester intermediate" evidence="3">
    <location>
        <position position="165"/>
    </location>
</feature>
<dbReference type="SUPFAM" id="SSF51735">
    <property type="entry name" value="NAD(P)-binding Rossmann-fold domains"/>
    <property type="match status" value="1"/>
</dbReference>
<dbReference type="Pfam" id="PF09290">
    <property type="entry name" value="AcetDehyd-dimer"/>
    <property type="match status" value="1"/>
</dbReference>
<dbReference type="SUPFAM" id="SSF55347">
    <property type="entry name" value="Glyceraldehyde-3-phosphate dehydrogenase-like, C-terminal domain"/>
    <property type="match status" value="1"/>
</dbReference>
<dbReference type="Gene3D" id="3.40.50.720">
    <property type="entry name" value="NAD(P)-binding Rossmann-like Domain"/>
    <property type="match status" value="1"/>
</dbReference>
<dbReference type="GO" id="GO:0008774">
    <property type="term" value="F:acetaldehyde dehydrogenase (acetylating) activity"/>
    <property type="evidence" value="ECO:0007669"/>
    <property type="project" value="UniProtKB-EC"/>
</dbReference>
<feature type="binding site" evidence="3">
    <location>
        <position position="307"/>
    </location>
    <ligand>
        <name>NAD(+)</name>
        <dbReference type="ChEBI" id="CHEBI:57540"/>
    </ligand>
</feature>
<protein>
    <recommendedName>
        <fullName evidence="3">Acetaldehyde dehydrogenase</fullName>
        <ecNumber evidence="3">1.2.1.10</ecNumber>
    </recommendedName>
    <alternativeName>
        <fullName evidence="3">Acetaldehyde dehydrogenase [acetylating]</fullName>
    </alternativeName>
</protein>
<dbReference type="RefSeq" id="WP_375357350.1">
    <property type="nucleotide sequence ID" value="NZ_JBHHMI010000024.1"/>
</dbReference>
<evidence type="ECO:0000313" key="6">
    <source>
        <dbReference type="Proteomes" id="UP001580346"/>
    </source>
</evidence>
<dbReference type="CDD" id="cd23933">
    <property type="entry name" value="ALDH_C"/>
    <property type="match status" value="1"/>
</dbReference>
<accession>A0ABV5AYV9</accession>
<proteinExistence type="inferred from homology"/>
<evidence type="ECO:0000313" key="5">
    <source>
        <dbReference type="EMBL" id="MFB5269074.1"/>
    </source>
</evidence>
<evidence type="ECO:0000259" key="4">
    <source>
        <dbReference type="SMART" id="SM00859"/>
    </source>
</evidence>
<evidence type="ECO:0000256" key="2">
    <source>
        <dbReference type="ARBA" id="ARBA00023027"/>
    </source>
</evidence>
<keyword evidence="2 3" id="KW-0520">NAD</keyword>
<dbReference type="Proteomes" id="UP001580346">
    <property type="component" value="Unassembled WGS sequence"/>
</dbReference>
<dbReference type="InterPro" id="IPR003361">
    <property type="entry name" value="Acetaldehyde_dehydrogenase"/>
</dbReference>
<gene>
    <name evidence="5" type="ORF">ACE41H_20120</name>
</gene>
<keyword evidence="6" id="KW-1185">Reference proteome</keyword>
<sequence length="327" mass="35764">MNIPDGFVRLPNEVNETMHSMPLHKDGSFHHRGGPGMMAHKKLKVAIIGSGNIGTDLLVKTMHSSLLECVLFVGRNNQSLGMQKAKGLEVQISDRSIDALIEDADRYELVFDATSAQDHHIHAPILKRLNKVVIDMTPSNIGEMCVPAVNMDHCLKLQNVSMVTCGGQASIPLAYAIGQTQPDVEYIEVVSSISSNSAGPATRNNLDEYIETTEKGIAHFSGCGRSKAILNLNPADPCIHMQTTVFALVRNPDMDSLKRYTDAMVRNLQQYVPGYQLIVPPTLENGRIVIMVRVEGLGDYLPPYAGNLDIINCAAIAMAEEYARKLA</sequence>
<dbReference type="EMBL" id="JBHHMI010000024">
    <property type="protein sequence ID" value="MFB5269074.1"/>
    <property type="molecule type" value="Genomic_DNA"/>
</dbReference>
<evidence type="ECO:0000256" key="3">
    <source>
        <dbReference type="HAMAP-Rule" id="MF_01657"/>
    </source>
</evidence>
<dbReference type="EC" id="1.2.1.10" evidence="3"/>
<dbReference type="SMART" id="SM00859">
    <property type="entry name" value="Semialdhyde_dh"/>
    <property type="match status" value="1"/>
</dbReference>
<reference evidence="5 6" key="1">
    <citation type="submission" date="2024-09" db="EMBL/GenBank/DDBJ databases">
        <title>Paenibacillus zeirhizospherea sp. nov., isolated from surface of the maize (Zea mays) roots in a horticulture field, Hungary.</title>
        <authorList>
            <person name="Marton D."/>
            <person name="Farkas M."/>
            <person name="Bedics A."/>
            <person name="Toth E."/>
            <person name="Tancsics A."/>
            <person name="Boka K."/>
            <person name="Maroti G."/>
            <person name="Kriszt B."/>
            <person name="Cserhati M."/>
        </authorList>
    </citation>
    <scope>NUCLEOTIDE SEQUENCE [LARGE SCALE GENOMIC DNA]</scope>
    <source>
        <strain evidence="5 6">KCTC 33519</strain>
    </source>
</reference>
<dbReference type="NCBIfam" id="NF006157">
    <property type="entry name" value="PRK08300.1"/>
    <property type="match status" value="1"/>
</dbReference>
<organism evidence="5 6">
    <name type="scientific">Paenibacillus enshidis</name>
    <dbReference type="NCBI Taxonomy" id="1458439"/>
    <lineage>
        <taxon>Bacteria</taxon>
        <taxon>Bacillati</taxon>
        <taxon>Bacillota</taxon>
        <taxon>Bacilli</taxon>
        <taxon>Bacillales</taxon>
        <taxon>Paenibacillaceae</taxon>
        <taxon>Paenibacillus</taxon>
    </lineage>
</organism>
<dbReference type="InterPro" id="IPR006151">
    <property type="entry name" value="Shikm_DH/Glu-tRNA_Rdtase"/>
</dbReference>
<comment type="catalytic activity">
    <reaction evidence="3">
        <text>acetaldehyde + NAD(+) + CoA = acetyl-CoA + NADH + H(+)</text>
        <dbReference type="Rhea" id="RHEA:23288"/>
        <dbReference type="ChEBI" id="CHEBI:15343"/>
        <dbReference type="ChEBI" id="CHEBI:15378"/>
        <dbReference type="ChEBI" id="CHEBI:57287"/>
        <dbReference type="ChEBI" id="CHEBI:57288"/>
        <dbReference type="ChEBI" id="CHEBI:57540"/>
        <dbReference type="ChEBI" id="CHEBI:57945"/>
        <dbReference type="EC" id="1.2.1.10"/>
    </reaction>
</comment>
<dbReference type="PIRSF" id="PIRSF015689">
    <property type="entry name" value="Actaldh_dh_actl"/>
    <property type="match status" value="1"/>
</dbReference>
<comment type="caution">
    <text evidence="5">The sequence shown here is derived from an EMBL/GenBank/DDBJ whole genome shotgun (WGS) entry which is preliminary data.</text>
</comment>
<feature type="binding site" evidence="3">
    <location>
        <begin position="50"/>
        <end position="53"/>
    </location>
    <ligand>
        <name>NAD(+)</name>
        <dbReference type="ChEBI" id="CHEBI:57540"/>
    </ligand>
</feature>